<comment type="similarity">
    <text evidence="2">Belongs to the peptidase S54 family.</text>
</comment>
<evidence type="ECO:0000256" key="5">
    <source>
        <dbReference type="ARBA" id="ARBA00022989"/>
    </source>
</evidence>
<name>A0AAV1HTD6_9CHLO</name>
<dbReference type="InterPro" id="IPR035952">
    <property type="entry name" value="Rhomboid-like_sf"/>
</dbReference>
<dbReference type="GO" id="GO:0016020">
    <property type="term" value="C:membrane"/>
    <property type="evidence" value="ECO:0007669"/>
    <property type="project" value="UniProtKB-SubCell"/>
</dbReference>
<dbReference type="AlphaFoldDB" id="A0AAV1HTD6"/>
<reference evidence="9 10" key="1">
    <citation type="submission" date="2023-10" db="EMBL/GenBank/DDBJ databases">
        <authorList>
            <person name="Maclean D."/>
            <person name="Macfadyen A."/>
        </authorList>
    </citation>
    <scope>NUCLEOTIDE SEQUENCE [LARGE SCALE GENOMIC DNA]</scope>
</reference>
<evidence type="ECO:0000259" key="8">
    <source>
        <dbReference type="Pfam" id="PF01694"/>
    </source>
</evidence>
<dbReference type="Proteomes" id="UP001314263">
    <property type="component" value="Unassembled WGS sequence"/>
</dbReference>
<gene>
    <name evidence="9" type="ORF">CVIRNUC_001463</name>
</gene>
<feature type="transmembrane region" description="Helical" evidence="7">
    <location>
        <begin position="119"/>
        <end position="136"/>
    </location>
</feature>
<evidence type="ECO:0000313" key="10">
    <source>
        <dbReference type="Proteomes" id="UP001314263"/>
    </source>
</evidence>
<evidence type="ECO:0000313" key="9">
    <source>
        <dbReference type="EMBL" id="CAK0743348.1"/>
    </source>
</evidence>
<feature type="transmembrane region" description="Helical" evidence="7">
    <location>
        <begin position="231"/>
        <end position="254"/>
    </location>
</feature>
<sequence>MIARRCAASLRSFSASGSSCQQVGHQPCRNLSRLTQTPKPHSNSADYGSVHRGLRPSIVRPVLFCTFASGSAFLGAAAFSHERSEQEHAAFRWRRHPNSQTILGKAKEAWNALTPEQKAVYGIIGLNIGVFGLWRIPSLQGLMGRLFLLPLPPLRMQPAFSALTSTFSHASIGHLAFNMIAFSSFGGHLAQILGAEQFVAVFLTAGMVSSLTSYAGRLRSLKGGHSLGASGAVYACFAAIALLYPAATAQFIFLPGVPIQMGTLLPVLMGTDILGVLLGWRYLDHLGHLGGAAFGLLYTLYGHHLWSRREQVLRAVGWTDEK</sequence>
<evidence type="ECO:0000256" key="1">
    <source>
        <dbReference type="ARBA" id="ARBA00004141"/>
    </source>
</evidence>
<feature type="transmembrane region" description="Helical" evidence="7">
    <location>
        <begin position="261"/>
        <end position="280"/>
    </location>
</feature>
<dbReference type="Pfam" id="PF01694">
    <property type="entry name" value="Rhomboid"/>
    <property type="match status" value="1"/>
</dbReference>
<comment type="caution">
    <text evidence="9">The sequence shown here is derived from an EMBL/GenBank/DDBJ whole genome shotgun (WGS) entry which is preliminary data.</text>
</comment>
<accession>A0AAV1HTD6</accession>
<keyword evidence="10" id="KW-1185">Reference proteome</keyword>
<evidence type="ECO:0000256" key="4">
    <source>
        <dbReference type="ARBA" id="ARBA00022801"/>
    </source>
</evidence>
<dbReference type="PANTHER" id="PTHR43731:SF14">
    <property type="entry name" value="PRESENILIN-ASSOCIATED RHOMBOID-LIKE PROTEIN, MITOCHONDRIAL"/>
    <property type="match status" value="1"/>
</dbReference>
<organism evidence="9 10">
    <name type="scientific">Coccomyxa viridis</name>
    <dbReference type="NCBI Taxonomy" id="1274662"/>
    <lineage>
        <taxon>Eukaryota</taxon>
        <taxon>Viridiplantae</taxon>
        <taxon>Chlorophyta</taxon>
        <taxon>core chlorophytes</taxon>
        <taxon>Trebouxiophyceae</taxon>
        <taxon>Trebouxiophyceae incertae sedis</taxon>
        <taxon>Coccomyxaceae</taxon>
        <taxon>Coccomyxa</taxon>
    </lineage>
</organism>
<dbReference type="EMBL" id="CAUYUE010000002">
    <property type="protein sequence ID" value="CAK0743348.1"/>
    <property type="molecule type" value="Genomic_DNA"/>
</dbReference>
<keyword evidence="3 7" id="KW-0812">Transmembrane</keyword>
<dbReference type="InterPro" id="IPR050925">
    <property type="entry name" value="Rhomboid_protease_S54"/>
</dbReference>
<dbReference type="GO" id="GO:0004252">
    <property type="term" value="F:serine-type endopeptidase activity"/>
    <property type="evidence" value="ECO:0007669"/>
    <property type="project" value="InterPro"/>
</dbReference>
<proteinExistence type="inferred from homology"/>
<dbReference type="SUPFAM" id="SSF144091">
    <property type="entry name" value="Rhomboid-like"/>
    <property type="match status" value="1"/>
</dbReference>
<evidence type="ECO:0000256" key="7">
    <source>
        <dbReference type="SAM" id="Phobius"/>
    </source>
</evidence>
<comment type="subcellular location">
    <subcellularLocation>
        <location evidence="1">Membrane</location>
        <topology evidence="1">Multi-pass membrane protein</topology>
    </subcellularLocation>
</comment>
<protein>
    <recommendedName>
        <fullName evidence="8">Peptidase S54 rhomboid domain-containing protein</fullName>
    </recommendedName>
</protein>
<dbReference type="PANTHER" id="PTHR43731">
    <property type="entry name" value="RHOMBOID PROTEASE"/>
    <property type="match status" value="1"/>
</dbReference>
<evidence type="ECO:0000256" key="2">
    <source>
        <dbReference type="ARBA" id="ARBA00009045"/>
    </source>
</evidence>
<dbReference type="InterPro" id="IPR022764">
    <property type="entry name" value="Peptidase_S54_rhomboid_dom"/>
</dbReference>
<feature type="transmembrane region" description="Helical" evidence="7">
    <location>
        <begin position="189"/>
        <end position="211"/>
    </location>
</feature>
<evidence type="ECO:0000256" key="3">
    <source>
        <dbReference type="ARBA" id="ARBA00022692"/>
    </source>
</evidence>
<feature type="domain" description="Peptidase S54 rhomboid" evidence="8">
    <location>
        <begin position="161"/>
        <end position="302"/>
    </location>
</feature>
<keyword evidence="4" id="KW-0378">Hydrolase</keyword>
<keyword evidence="5 7" id="KW-1133">Transmembrane helix</keyword>
<dbReference type="Gene3D" id="1.20.1540.10">
    <property type="entry name" value="Rhomboid-like"/>
    <property type="match status" value="1"/>
</dbReference>
<keyword evidence="6 7" id="KW-0472">Membrane</keyword>
<evidence type="ECO:0000256" key="6">
    <source>
        <dbReference type="ARBA" id="ARBA00023136"/>
    </source>
</evidence>
<feature type="transmembrane region" description="Helical" evidence="7">
    <location>
        <begin position="286"/>
        <end position="306"/>
    </location>
</feature>